<organism evidence="1">
    <name type="scientific">marine metagenome</name>
    <dbReference type="NCBI Taxonomy" id="408172"/>
    <lineage>
        <taxon>unclassified sequences</taxon>
        <taxon>metagenomes</taxon>
        <taxon>ecological metagenomes</taxon>
    </lineage>
</organism>
<evidence type="ECO:0000313" key="1">
    <source>
        <dbReference type="EMBL" id="SVD07138.1"/>
    </source>
</evidence>
<evidence type="ECO:0008006" key="2">
    <source>
        <dbReference type="Google" id="ProtNLM"/>
    </source>
</evidence>
<proteinExistence type="predicted"/>
<sequence>MAEFEVVIRDLKSPYGLAFDDDDVLFVSQSGAGLVSRVQDGRVEPFAQTGSRPCGIAFDDSGDLFVAEGGRHHLILISPDEAVEVYASSCRGRRFASPEELCFAPTGD</sequence>
<dbReference type="InterPro" id="IPR011042">
    <property type="entry name" value="6-blade_b-propeller_TolB-like"/>
</dbReference>
<dbReference type="PANTHER" id="PTHR47572">
    <property type="entry name" value="LIPOPROTEIN-RELATED"/>
    <property type="match status" value="1"/>
</dbReference>
<dbReference type="EMBL" id="UINC01127783">
    <property type="protein sequence ID" value="SVD07138.1"/>
    <property type="molecule type" value="Genomic_DNA"/>
</dbReference>
<dbReference type="PANTHER" id="PTHR47572:SF4">
    <property type="entry name" value="LACTONASE DRP35"/>
    <property type="match status" value="1"/>
</dbReference>
<dbReference type="SUPFAM" id="SSF63829">
    <property type="entry name" value="Calcium-dependent phosphotriesterase"/>
    <property type="match status" value="1"/>
</dbReference>
<feature type="non-terminal residue" evidence="1">
    <location>
        <position position="108"/>
    </location>
</feature>
<protein>
    <recommendedName>
        <fullName evidence="2">SMP-30/Gluconolactonase/LRE-like region domain-containing protein</fullName>
    </recommendedName>
</protein>
<dbReference type="InterPro" id="IPR051262">
    <property type="entry name" value="SMP-30/CGR1_Lactonase"/>
</dbReference>
<reference evidence="1" key="1">
    <citation type="submission" date="2018-05" db="EMBL/GenBank/DDBJ databases">
        <authorList>
            <person name="Lanie J.A."/>
            <person name="Ng W.-L."/>
            <person name="Kazmierczak K.M."/>
            <person name="Andrzejewski T.M."/>
            <person name="Davidsen T.M."/>
            <person name="Wayne K.J."/>
            <person name="Tettelin H."/>
            <person name="Glass J.I."/>
            <person name="Rusch D."/>
            <person name="Podicherti R."/>
            <person name="Tsui H.-C.T."/>
            <person name="Winkler M.E."/>
        </authorList>
    </citation>
    <scope>NUCLEOTIDE SEQUENCE</scope>
</reference>
<gene>
    <name evidence="1" type="ORF">METZ01_LOCUS359992</name>
</gene>
<dbReference type="AlphaFoldDB" id="A0A382SDA1"/>
<accession>A0A382SDA1</accession>
<dbReference type="Gene3D" id="2.120.10.30">
    <property type="entry name" value="TolB, C-terminal domain"/>
    <property type="match status" value="1"/>
</dbReference>
<name>A0A382SDA1_9ZZZZ</name>